<sequence length="329" mass="38059">MEIPYRSFTRSHPFRFLIGPEKASIYIHSELVKQHSETLAALVGGGMSEAEKGCAHLEDIDEDTFNRFVEFAYTGDYSVPDPTFKPVSDDEDPSNSPGTPPNHEMEAPVEDEPTNFSWGFETKTTISGRRRKVRRNGWTESSTQGHISEPIPLMQEPGFGIERQPESQQWREFKDKAHIRERPAWEPRRNLRPNEDYEPVFMCHASLYIFSDRYSIEPLRELVLQKLRLTLSRFTLFAERTGDIVHLLKYTYANTMDHDSGIDTLRNLVTDYAVCEIEKMATDHEFQDYLTEEGFAAKDLMVKLVQRLGTKTKATRDEYYAMPEPEPAY</sequence>
<organism evidence="3 4">
    <name type="scientific">Exophiala dermatitidis</name>
    <name type="common">Black yeast-like fungus</name>
    <name type="synonym">Wangiella dermatitidis</name>
    <dbReference type="NCBI Taxonomy" id="5970"/>
    <lineage>
        <taxon>Eukaryota</taxon>
        <taxon>Fungi</taxon>
        <taxon>Dikarya</taxon>
        <taxon>Ascomycota</taxon>
        <taxon>Pezizomycotina</taxon>
        <taxon>Eurotiomycetes</taxon>
        <taxon>Chaetothyriomycetidae</taxon>
        <taxon>Chaetothyriales</taxon>
        <taxon>Herpotrichiellaceae</taxon>
        <taxon>Exophiala</taxon>
    </lineage>
</organism>
<dbReference type="Proteomes" id="UP001161757">
    <property type="component" value="Unassembled WGS sequence"/>
</dbReference>
<evidence type="ECO:0000313" key="3">
    <source>
        <dbReference type="EMBL" id="KAJ8989247.1"/>
    </source>
</evidence>
<dbReference type="Gene3D" id="3.30.710.10">
    <property type="entry name" value="Potassium Channel Kv1.1, Chain A"/>
    <property type="match status" value="1"/>
</dbReference>
<dbReference type="PROSITE" id="PS50097">
    <property type="entry name" value="BTB"/>
    <property type="match status" value="1"/>
</dbReference>
<accession>A0AAN6ESW0</accession>
<protein>
    <recommendedName>
        <fullName evidence="2">BTB domain-containing protein</fullName>
    </recommendedName>
</protein>
<feature type="domain" description="BTB" evidence="2">
    <location>
        <begin position="12"/>
        <end position="81"/>
    </location>
</feature>
<evidence type="ECO:0000256" key="1">
    <source>
        <dbReference type="SAM" id="MobiDB-lite"/>
    </source>
</evidence>
<feature type="region of interest" description="Disordered" evidence="1">
    <location>
        <begin position="134"/>
        <end position="157"/>
    </location>
</feature>
<evidence type="ECO:0000313" key="4">
    <source>
        <dbReference type="Proteomes" id="UP001161757"/>
    </source>
</evidence>
<dbReference type="EMBL" id="JAJGCB010000015">
    <property type="protein sequence ID" value="KAJ8989247.1"/>
    <property type="molecule type" value="Genomic_DNA"/>
</dbReference>
<proteinExistence type="predicted"/>
<feature type="region of interest" description="Disordered" evidence="1">
    <location>
        <begin position="80"/>
        <end position="121"/>
    </location>
</feature>
<gene>
    <name evidence="3" type="ORF">HRR80_006970</name>
</gene>
<evidence type="ECO:0000259" key="2">
    <source>
        <dbReference type="PROSITE" id="PS50097"/>
    </source>
</evidence>
<comment type="caution">
    <text evidence="3">The sequence shown here is derived from an EMBL/GenBank/DDBJ whole genome shotgun (WGS) entry which is preliminary data.</text>
</comment>
<dbReference type="InterPro" id="IPR011333">
    <property type="entry name" value="SKP1/BTB/POZ_sf"/>
</dbReference>
<dbReference type="InterPro" id="IPR000210">
    <property type="entry name" value="BTB/POZ_dom"/>
</dbReference>
<reference evidence="3" key="1">
    <citation type="submission" date="2023-01" db="EMBL/GenBank/DDBJ databases">
        <title>Exophiala dermititidis isolated from Cystic Fibrosis Patient.</title>
        <authorList>
            <person name="Kurbessoian T."/>
            <person name="Crocker A."/>
            <person name="Murante D."/>
            <person name="Hogan D.A."/>
            <person name="Stajich J.E."/>
        </authorList>
    </citation>
    <scope>NUCLEOTIDE SEQUENCE</scope>
    <source>
        <strain evidence="3">Ex8</strain>
    </source>
</reference>
<dbReference type="CDD" id="cd18186">
    <property type="entry name" value="BTB_POZ_ZBTB_KLHL-like"/>
    <property type="match status" value="1"/>
</dbReference>
<name>A0AAN6ESW0_EXODE</name>
<dbReference type="AlphaFoldDB" id="A0AAN6ESW0"/>
<dbReference type="SUPFAM" id="SSF54695">
    <property type="entry name" value="POZ domain"/>
    <property type="match status" value="1"/>
</dbReference>
<dbReference type="PANTHER" id="PTHR47843">
    <property type="entry name" value="BTB DOMAIN-CONTAINING PROTEIN-RELATED"/>
    <property type="match status" value="1"/>
</dbReference>